<gene>
    <name evidence="3" type="ORF">QE152_g33073</name>
</gene>
<dbReference type="GO" id="GO:0003712">
    <property type="term" value="F:transcription coregulator activity"/>
    <property type="evidence" value="ECO:0007669"/>
    <property type="project" value="TreeGrafter"/>
</dbReference>
<dbReference type="InterPro" id="IPR013783">
    <property type="entry name" value="Ig-like_fold"/>
</dbReference>
<dbReference type="InterPro" id="IPR056565">
    <property type="entry name" value="Fn3_ATF7IP"/>
</dbReference>
<comment type="caution">
    <text evidence="3">The sequence shown here is derived from an EMBL/GenBank/DDBJ whole genome shotgun (WGS) entry which is preliminary data.</text>
</comment>
<evidence type="ECO:0000313" key="4">
    <source>
        <dbReference type="Proteomes" id="UP001458880"/>
    </source>
</evidence>
<dbReference type="InterPro" id="IPR003961">
    <property type="entry name" value="FN3_dom"/>
</dbReference>
<dbReference type="Pfam" id="PF16794">
    <property type="entry name" value="fn3_4"/>
    <property type="match status" value="1"/>
</dbReference>
<feature type="compositionally biased region" description="Basic and acidic residues" evidence="1">
    <location>
        <begin position="167"/>
        <end position="187"/>
    </location>
</feature>
<dbReference type="GO" id="GO:0005667">
    <property type="term" value="C:transcription regulator complex"/>
    <property type="evidence" value="ECO:0007669"/>
    <property type="project" value="TreeGrafter"/>
</dbReference>
<evidence type="ECO:0000256" key="1">
    <source>
        <dbReference type="SAM" id="MobiDB-lite"/>
    </source>
</evidence>
<dbReference type="GO" id="GO:0006355">
    <property type="term" value="P:regulation of DNA-templated transcription"/>
    <property type="evidence" value="ECO:0007669"/>
    <property type="project" value="TreeGrafter"/>
</dbReference>
<feature type="compositionally biased region" description="Acidic residues" evidence="1">
    <location>
        <begin position="49"/>
        <end position="65"/>
    </location>
</feature>
<feature type="compositionally biased region" description="Pro residues" evidence="1">
    <location>
        <begin position="340"/>
        <end position="354"/>
    </location>
</feature>
<sequence>MKKIWMILMKILMKKYAKKTRKKEMKKVLTTLEKTKKPEERNEESTDDIREDEETDENTEGQTDVDVDASECAMDIEDSDIGGVVDVDVDASECAMDIEDSDIGGVVYTDTRIVSSEQLNTSVSKVDADKDANKENEHNSDIMLTDVTDKHVTTVDSNLKNGDIEETAAKNDTTKGLDEEKDKDTQKKCTKRQLSDSSTESESTKKIKLQIQEADKPVERQKRSIKFLDSFKKFMLDKKLKSLTRFELEELCIQKMCECIVNKSEIGELRQKVMIQEQTIDTWRKEAIVVAKQTRDLKIVHERLMADLKIMKEQTGKPLVPVKITRSVGLQAIIEHPSRIRPPPLVNGTPPPQQRSPIMNSSPQQTKNIPSTQNRQLIKSKGPPPRINSANNTRPLQPITQKNNVNNVKSRQTVSSPQQNLKKNAELKGVIDLTDEDEKNQNAKQSTNTGSPTVRILNKQNIGVASKTSPQTPNSQPSKIMFVTPNVLQRNSAVMVKMNSNGLVSPQNGLTTIPNGQVSMVTSPVVRTVSPLKSSVTTTTTVRTTTPVKQIYKHPAPLPAAPNYPVLGRKPLPPKPHLNLTRSVCGTGIVLQWKMPYKLEAYETIVSYQLYAYQETKSPPKTDNWGKIGDVKALELPMAVTLTQFAVGNRYFFAVRAVDLQKRLGPFSEPENILL</sequence>
<protein>
    <submittedName>
        <fullName evidence="3">Fibronectin type III domain</fullName>
    </submittedName>
</protein>
<feature type="region of interest" description="Disordered" evidence="1">
    <location>
        <begin position="18"/>
        <end position="65"/>
    </location>
</feature>
<dbReference type="AlphaFoldDB" id="A0AAW1IXJ0"/>
<feature type="compositionally biased region" description="Polar residues" evidence="1">
    <location>
        <begin position="388"/>
        <end position="422"/>
    </location>
</feature>
<dbReference type="GO" id="GO:0005634">
    <property type="term" value="C:nucleus"/>
    <property type="evidence" value="ECO:0007669"/>
    <property type="project" value="TreeGrafter"/>
</dbReference>
<feature type="region of interest" description="Disordered" evidence="1">
    <location>
        <begin position="119"/>
        <end position="141"/>
    </location>
</feature>
<reference evidence="3 4" key="1">
    <citation type="journal article" date="2024" name="BMC Genomics">
        <title>De novo assembly and annotation of Popillia japonica's genome with initial clues to its potential as an invasive pest.</title>
        <authorList>
            <person name="Cucini C."/>
            <person name="Boschi S."/>
            <person name="Funari R."/>
            <person name="Cardaioli E."/>
            <person name="Iannotti N."/>
            <person name="Marturano G."/>
            <person name="Paoli F."/>
            <person name="Bruttini M."/>
            <person name="Carapelli A."/>
            <person name="Frati F."/>
            <person name="Nardi F."/>
        </authorList>
    </citation>
    <scope>NUCLEOTIDE SEQUENCE [LARGE SCALE GENOMIC DNA]</scope>
    <source>
        <strain evidence="3">DMR45628</strain>
    </source>
</reference>
<dbReference type="Gene3D" id="2.60.40.10">
    <property type="entry name" value="Immunoglobulins"/>
    <property type="match status" value="1"/>
</dbReference>
<dbReference type="PANTHER" id="PTHR23210">
    <property type="entry name" value="ACTIVATING TRANSCRIPTION FACTOR 7 INTERACTING PROTEIN"/>
    <property type="match status" value="1"/>
</dbReference>
<keyword evidence="4" id="KW-1185">Reference proteome</keyword>
<dbReference type="Proteomes" id="UP001458880">
    <property type="component" value="Unassembled WGS sequence"/>
</dbReference>
<feature type="region of interest" description="Disordered" evidence="1">
    <location>
        <begin position="158"/>
        <end position="206"/>
    </location>
</feature>
<dbReference type="InterPro" id="IPR036116">
    <property type="entry name" value="FN3_sf"/>
</dbReference>
<evidence type="ECO:0000313" key="3">
    <source>
        <dbReference type="EMBL" id="KAK9695118.1"/>
    </source>
</evidence>
<organism evidence="3 4">
    <name type="scientific">Popillia japonica</name>
    <name type="common">Japanese beetle</name>
    <dbReference type="NCBI Taxonomy" id="7064"/>
    <lineage>
        <taxon>Eukaryota</taxon>
        <taxon>Metazoa</taxon>
        <taxon>Ecdysozoa</taxon>
        <taxon>Arthropoda</taxon>
        <taxon>Hexapoda</taxon>
        <taxon>Insecta</taxon>
        <taxon>Pterygota</taxon>
        <taxon>Neoptera</taxon>
        <taxon>Endopterygota</taxon>
        <taxon>Coleoptera</taxon>
        <taxon>Polyphaga</taxon>
        <taxon>Scarabaeiformia</taxon>
        <taxon>Scarabaeidae</taxon>
        <taxon>Rutelinae</taxon>
        <taxon>Popillia</taxon>
    </lineage>
</organism>
<dbReference type="InterPro" id="IPR026085">
    <property type="entry name" value="ATF7-int"/>
</dbReference>
<dbReference type="SUPFAM" id="SSF49265">
    <property type="entry name" value="Fibronectin type III"/>
    <property type="match status" value="1"/>
</dbReference>
<feature type="region of interest" description="Disordered" evidence="1">
    <location>
        <begin position="335"/>
        <end position="453"/>
    </location>
</feature>
<name>A0AAW1IXJ0_POPJA</name>
<feature type="compositionally biased region" description="Polar residues" evidence="1">
    <location>
        <begin position="355"/>
        <end position="377"/>
    </location>
</feature>
<feature type="domain" description="Fibronectin type-III" evidence="2">
    <location>
        <begin position="570"/>
        <end position="675"/>
    </location>
</feature>
<feature type="compositionally biased region" description="Basic and acidic residues" evidence="1">
    <location>
        <begin position="126"/>
        <end position="140"/>
    </location>
</feature>
<dbReference type="EMBL" id="JASPKY010000491">
    <property type="protein sequence ID" value="KAK9695118.1"/>
    <property type="molecule type" value="Genomic_DNA"/>
</dbReference>
<accession>A0AAW1IXJ0</accession>
<dbReference type="PANTHER" id="PTHR23210:SF26">
    <property type="entry name" value="ACTIVATING TRANSCRIPTION FACTOR 7-INTERACTING PROTEIN 1"/>
    <property type="match status" value="1"/>
</dbReference>
<dbReference type="PROSITE" id="PS50853">
    <property type="entry name" value="FN3"/>
    <property type="match status" value="1"/>
</dbReference>
<proteinExistence type="predicted"/>
<feature type="compositionally biased region" description="Polar residues" evidence="1">
    <location>
        <begin position="442"/>
        <end position="453"/>
    </location>
</feature>
<feature type="compositionally biased region" description="Basic and acidic residues" evidence="1">
    <location>
        <begin position="33"/>
        <end position="48"/>
    </location>
</feature>
<evidence type="ECO:0000259" key="2">
    <source>
        <dbReference type="PROSITE" id="PS50853"/>
    </source>
</evidence>